<keyword evidence="1" id="KW-0732">Signal</keyword>
<evidence type="ECO:0000313" key="4">
    <source>
        <dbReference type="Proteomes" id="UP000019804"/>
    </source>
</evidence>
<dbReference type="GeneID" id="63700787"/>
<evidence type="ECO:0000256" key="1">
    <source>
        <dbReference type="SAM" id="SignalP"/>
    </source>
</evidence>
<accession>A0A017SMS6</accession>
<name>A0A017SMS6_ASPRC</name>
<organism evidence="3 4">
    <name type="scientific">Aspergillus ruber (strain CBS 135680)</name>
    <dbReference type="NCBI Taxonomy" id="1388766"/>
    <lineage>
        <taxon>Eukaryota</taxon>
        <taxon>Fungi</taxon>
        <taxon>Dikarya</taxon>
        <taxon>Ascomycota</taxon>
        <taxon>Pezizomycotina</taxon>
        <taxon>Eurotiomycetes</taxon>
        <taxon>Eurotiomycetidae</taxon>
        <taxon>Eurotiales</taxon>
        <taxon>Aspergillaceae</taxon>
        <taxon>Aspergillus</taxon>
        <taxon>Aspergillus subgen. Aspergillus</taxon>
    </lineage>
</organism>
<dbReference type="InterPro" id="IPR017853">
    <property type="entry name" value="GH"/>
</dbReference>
<feature type="domain" description="Beta-glucuronidase C-terminal" evidence="2">
    <location>
        <begin position="364"/>
        <end position="469"/>
    </location>
</feature>
<dbReference type="Gene3D" id="2.60.40.1180">
    <property type="entry name" value="Golgi alpha-mannosidase II"/>
    <property type="match status" value="1"/>
</dbReference>
<feature type="chain" id="PRO_5001496140" description="Beta-glucuronidase C-terminal domain-containing protein" evidence="1">
    <location>
        <begin position="33"/>
        <end position="473"/>
    </location>
</feature>
<dbReference type="Pfam" id="PF16862">
    <property type="entry name" value="Glyco_hydro_79C"/>
    <property type="match status" value="1"/>
</dbReference>
<dbReference type="PANTHER" id="PTHR36183:SF2">
    <property type="entry name" value="BETA-GLUCURONIDASE C-TERMINAL DOMAIN-CONTAINING PROTEIN"/>
    <property type="match status" value="1"/>
</dbReference>
<protein>
    <recommendedName>
        <fullName evidence="2">Beta-glucuronidase C-terminal domain-containing protein</fullName>
    </recommendedName>
</protein>
<dbReference type="Gene3D" id="3.20.20.80">
    <property type="entry name" value="Glycosidases"/>
    <property type="match status" value="2"/>
</dbReference>
<dbReference type="InterPro" id="IPR013780">
    <property type="entry name" value="Glyco_hydro_b"/>
</dbReference>
<sequence>MFLSTLTFTMVLHRPSRLFGLFLLLQLGQVQGDTVAIPSCPKDTEPVANDLQSFSIEFSYFPDFTGNKSHPNEFSRTLLGNLKNITGVAPVIRVGGTTQDRSEYHPNQKETIRNIFENPEDDQPIKTEFGPGFFESYEVLGNFPYIHGLNFNLSLAQETSSAVAACKLMNTKNLHLYELGNEINMEPTRYRPANYSMTDYIREWNYKSTAIAATYKKVCGGPFPGMMAPSFILPRILLNHTNIVESLEPHIQRAKNLEYLDHPYVLGEMNSIAKQGRNGESNVFGDALWLVDFSLWAAEHNIKRLNFHQGTSYRYASWQPILNKGIGPITKPPYYGQIMVATALGRSENMRIRNIPLSGHSEAAYALFDDSKLSKLVVLNMEAFNSTSDADSRSSQEYKFKVSGNSKSANVLRLIAPGSDVENNVTFGGVSYDYELEKGNAVVLDDTEETVEIEDGVLSITVPDSSAVLLTLD</sequence>
<dbReference type="SUPFAM" id="SSF51445">
    <property type="entry name" value="(Trans)glycosidases"/>
    <property type="match status" value="1"/>
</dbReference>
<dbReference type="InterPro" id="IPR031728">
    <property type="entry name" value="GlcAase_C"/>
</dbReference>
<evidence type="ECO:0000313" key="3">
    <source>
        <dbReference type="EMBL" id="EYE98076.1"/>
    </source>
</evidence>
<dbReference type="Proteomes" id="UP000019804">
    <property type="component" value="Unassembled WGS sequence"/>
</dbReference>
<keyword evidence="4" id="KW-1185">Reference proteome</keyword>
<dbReference type="RefSeq" id="XP_040641764.1">
    <property type="nucleotide sequence ID" value="XM_040785663.1"/>
</dbReference>
<reference evidence="4" key="1">
    <citation type="journal article" date="2014" name="Nat. Commun.">
        <title>Genomic adaptations of the halophilic Dead Sea filamentous fungus Eurotium rubrum.</title>
        <authorList>
            <person name="Kis-Papo T."/>
            <person name="Weig A.R."/>
            <person name="Riley R."/>
            <person name="Persoh D."/>
            <person name="Salamov A."/>
            <person name="Sun H."/>
            <person name="Lipzen A."/>
            <person name="Wasser S.P."/>
            <person name="Rambold G."/>
            <person name="Grigoriev I.V."/>
            <person name="Nevo E."/>
        </authorList>
    </citation>
    <scope>NUCLEOTIDE SEQUENCE [LARGE SCALE GENOMIC DNA]</scope>
    <source>
        <strain evidence="4">CBS 135680</strain>
    </source>
</reference>
<dbReference type="AlphaFoldDB" id="A0A017SMS6"/>
<dbReference type="InterPro" id="IPR052974">
    <property type="entry name" value="GH79_Enzymes"/>
</dbReference>
<feature type="signal peptide" evidence="1">
    <location>
        <begin position="1"/>
        <end position="32"/>
    </location>
</feature>
<proteinExistence type="predicted"/>
<gene>
    <name evidence="3" type="ORF">EURHEDRAFT_494245</name>
</gene>
<dbReference type="HOGENOM" id="CLU_022148_0_0_1"/>
<evidence type="ECO:0000259" key="2">
    <source>
        <dbReference type="Pfam" id="PF16862"/>
    </source>
</evidence>
<dbReference type="PANTHER" id="PTHR36183">
    <property type="entry name" value="BETA-GLUCURONIDASE"/>
    <property type="match status" value="1"/>
</dbReference>
<dbReference type="EMBL" id="KK088414">
    <property type="protein sequence ID" value="EYE98076.1"/>
    <property type="molecule type" value="Genomic_DNA"/>
</dbReference>
<dbReference type="OrthoDB" id="2831684at2759"/>